<dbReference type="AlphaFoldDB" id="A0A815THZ0"/>
<organism evidence="2 4">
    <name type="scientific">Didymodactylos carnosus</name>
    <dbReference type="NCBI Taxonomy" id="1234261"/>
    <lineage>
        <taxon>Eukaryota</taxon>
        <taxon>Metazoa</taxon>
        <taxon>Spiralia</taxon>
        <taxon>Gnathifera</taxon>
        <taxon>Rotifera</taxon>
        <taxon>Eurotatoria</taxon>
        <taxon>Bdelloidea</taxon>
        <taxon>Philodinida</taxon>
        <taxon>Philodinidae</taxon>
        <taxon>Didymodactylos</taxon>
    </lineage>
</organism>
<accession>A0A815THZ0</accession>
<comment type="caution">
    <text evidence="2">The sequence shown here is derived from an EMBL/GenBank/DDBJ whole genome shotgun (WGS) entry which is preliminary data.</text>
</comment>
<feature type="chain" id="PRO_5035607276" evidence="1">
    <location>
        <begin position="28"/>
        <end position="465"/>
    </location>
</feature>
<evidence type="ECO:0000313" key="3">
    <source>
        <dbReference type="EMBL" id="CAF4364783.1"/>
    </source>
</evidence>
<keyword evidence="4" id="KW-1185">Reference proteome</keyword>
<protein>
    <submittedName>
        <fullName evidence="2">Uncharacterized protein</fullName>
    </submittedName>
</protein>
<reference evidence="2" key="1">
    <citation type="submission" date="2021-02" db="EMBL/GenBank/DDBJ databases">
        <authorList>
            <person name="Nowell W R."/>
        </authorList>
    </citation>
    <scope>NUCLEOTIDE SEQUENCE</scope>
</reference>
<sequence>MLLTIKNREIVLLLLFGLSTIQVGLKAVNIPACFKDISGIFLRKFNDSNDYALNFFFPLGGALQLSSTEKLNAGQFFSDQSGFYECTKQLGKIVLSFHGVYFQESGNMSVGLTKAQAICQGASDDCSDREVQCSNGTVTTQFYKLEEPNPITGSYTNPISPITTRYFESQRLYTHPTVTSVADDQCYSEMSGVYVVQYSDGTYGLVALTALGYLFSVTSNERRKGGLHNRGTSVGMWSCSDSQSVNGISNYFTYPVNKQTNGQKIVSTTFYFQCPTSSQYDYCTGIQQEIYYPLQYQRLPFRNGVLSASPPTFITSRLLSSPAIKTCHQTFSGVYAFSFNITSPYHYIALNSYILYRNALLFSGGINENDQTDPTGNVLGIWDCNPNGELTLNEIFFGFTTSTTKPEPVLIAPKIVLTCKNDQCNGPYIDRNYVLQLPVKKSFPGGPTLTVYGTVYARKLNYNAY</sequence>
<evidence type="ECO:0000313" key="4">
    <source>
        <dbReference type="Proteomes" id="UP000663829"/>
    </source>
</evidence>
<name>A0A815THZ0_9BILA</name>
<dbReference type="Proteomes" id="UP000663829">
    <property type="component" value="Unassembled WGS sequence"/>
</dbReference>
<keyword evidence="1" id="KW-0732">Signal</keyword>
<dbReference type="Proteomes" id="UP000681722">
    <property type="component" value="Unassembled WGS sequence"/>
</dbReference>
<evidence type="ECO:0000256" key="1">
    <source>
        <dbReference type="SAM" id="SignalP"/>
    </source>
</evidence>
<proteinExistence type="predicted"/>
<feature type="signal peptide" evidence="1">
    <location>
        <begin position="1"/>
        <end position="27"/>
    </location>
</feature>
<gene>
    <name evidence="2" type="ORF">GPM918_LOCUS36776</name>
    <name evidence="3" type="ORF">SRO942_LOCUS37531</name>
</gene>
<dbReference type="EMBL" id="CAJOBC010088123">
    <property type="protein sequence ID" value="CAF4364783.1"/>
    <property type="molecule type" value="Genomic_DNA"/>
</dbReference>
<dbReference type="EMBL" id="CAJNOQ010022594">
    <property type="protein sequence ID" value="CAF1503215.1"/>
    <property type="molecule type" value="Genomic_DNA"/>
</dbReference>
<evidence type="ECO:0000313" key="2">
    <source>
        <dbReference type="EMBL" id="CAF1503215.1"/>
    </source>
</evidence>